<feature type="chain" id="PRO_5042923722" description="DUF7136 domain-containing protein" evidence="1">
    <location>
        <begin position="22"/>
        <end position="195"/>
    </location>
</feature>
<dbReference type="InterPro" id="IPR055560">
    <property type="entry name" value="DUF7136"/>
</dbReference>
<keyword evidence="4" id="KW-1185">Reference proteome</keyword>
<evidence type="ECO:0000256" key="1">
    <source>
        <dbReference type="SAM" id="SignalP"/>
    </source>
</evidence>
<dbReference type="AlphaFoldDB" id="A0AAN7C0P3"/>
<evidence type="ECO:0000259" key="2">
    <source>
        <dbReference type="Pfam" id="PF23584"/>
    </source>
</evidence>
<evidence type="ECO:0000313" key="4">
    <source>
        <dbReference type="Proteomes" id="UP001303760"/>
    </source>
</evidence>
<comment type="caution">
    <text evidence="3">The sequence shown here is derived from an EMBL/GenBank/DDBJ whole genome shotgun (WGS) entry which is preliminary data.</text>
</comment>
<dbReference type="EMBL" id="MU860785">
    <property type="protein sequence ID" value="KAK4232901.1"/>
    <property type="molecule type" value="Genomic_DNA"/>
</dbReference>
<reference evidence="3" key="1">
    <citation type="journal article" date="2023" name="Mol. Phylogenet. Evol.">
        <title>Genome-scale phylogeny and comparative genomics of the fungal order Sordariales.</title>
        <authorList>
            <person name="Hensen N."/>
            <person name="Bonometti L."/>
            <person name="Westerberg I."/>
            <person name="Brannstrom I.O."/>
            <person name="Guillou S."/>
            <person name="Cros-Aarteil S."/>
            <person name="Calhoun S."/>
            <person name="Haridas S."/>
            <person name="Kuo A."/>
            <person name="Mondo S."/>
            <person name="Pangilinan J."/>
            <person name="Riley R."/>
            <person name="LaButti K."/>
            <person name="Andreopoulos B."/>
            <person name="Lipzen A."/>
            <person name="Chen C."/>
            <person name="Yan M."/>
            <person name="Daum C."/>
            <person name="Ng V."/>
            <person name="Clum A."/>
            <person name="Steindorff A."/>
            <person name="Ohm R.A."/>
            <person name="Martin F."/>
            <person name="Silar P."/>
            <person name="Natvig D.O."/>
            <person name="Lalanne C."/>
            <person name="Gautier V."/>
            <person name="Ament-Velasquez S.L."/>
            <person name="Kruys A."/>
            <person name="Hutchinson M.I."/>
            <person name="Powell A.J."/>
            <person name="Barry K."/>
            <person name="Miller A.N."/>
            <person name="Grigoriev I.V."/>
            <person name="Debuchy R."/>
            <person name="Gladieux P."/>
            <person name="Hiltunen Thoren M."/>
            <person name="Johannesson H."/>
        </authorList>
    </citation>
    <scope>NUCLEOTIDE SEQUENCE</scope>
    <source>
        <strain evidence="3">CBS 532.94</strain>
    </source>
</reference>
<feature type="domain" description="DUF7136" evidence="2">
    <location>
        <begin position="22"/>
        <end position="188"/>
    </location>
</feature>
<name>A0AAN7C0P3_9PEZI</name>
<dbReference type="Pfam" id="PF23584">
    <property type="entry name" value="DUF7136"/>
    <property type="match status" value="1"/>
</dbReference>
<sequence>MQLSSRATWFLVAGMGPVVDAAGLPVVFAFQNPDLARLFNPSISYAIRNWGDVGRNDGVRLSHHLPSTNWSSHDPYFGYQYWDNFATEGRWWLTWSVAWQSCDEDSFYANLNEGLISNSSTWSVMFTTSESGEQVDLVTATSNNQTCPEEPGVAINVTNSTREVPAHVEWFGGDTCAVAASSIPNAHPGSVPGQD</sequence>
<protein>
    <recommendedName>
        <fullName evidence="2">DUF7136 domain-containing protein</fullName>
    </recommendedName>
</protein>
<keyword evidence="1" id="KW-0732">Signal</keyword>
<organism evidence="3 4">
    <name type="scientific">Achaetomium macrosporum</name>
    <dbReference type="NCBI Taxonomy" id="79813"/>
    <lineage>
        <taxon>Eukaryota</taxon>
        <taxon>Fungi</taxon>
        <taxon>Dikarya</taxon>
        <taxon>Ascomycota</taxon>
        <taxon>Pezizomycotina</taxon>
        <taxon>Sordariomycetes</taxon>
        <taxon>Sordariomycetidae</taxon>
        <taxon>Sordariales</taxon>
        <taxon>Chaetomiaceae</taxon>
        <taxon>Achaetomium</taxon>
    </lineage>
</organism>
<evidence type="ECO:0000313" key="3">
    <source>
        <dbReference type="EMBL" id="KAK4232901.1"/>
    </source>
</evidence>
<dbReference type="Proteomes" id="UP001303760">
    <property type="component" value="Unassembled WGS sequence"/>
</dbReference>
<accession>A0AAN7C0P3</accession>
<feature type="signal peptide" evidence="1">
    <location>
        <begin position="1"/>
        <end position="21"/>
    </location>
</feature>
<proteinExistence type="predicted"/>
<reference evidence="3" key="2">
    <citation type="submission" date="2023-05" db="EMBL/GenBank/DDBJ databases">
        <authorList>
            <consortium name="Lawrence Berkeley National Laboratory"/>
            <person name="Steindorff A."/>
            <person name="Hensen N."/>
            <person name="Bonometti L."/>
            <person name="Westerberg I."/>
            <person name="Brannstrom I.O."/>
            <person name="Guillou S."/>
            <person name="Cros-Aarteil S."/>
            <person name="Calhoun S."/>
            <person name="Haridas S."/>
            <person name="Kuo A."/>
            <person name="Mondo S."/>
            <person name="Pangilinan J."/>
            <person name="Riley R."/>
            <person name="Labutti K."/>
            <person name="Andreopoulos B."/>
            <person name="Lipzen A."/>
            <person name="Chen C."/>
            <person name="Yanf M."/>
            <person name="Daum C."/>
            <person name="Ng V."/>
            <person name="Clum A."/>
            <person name="Ohm R."/>
            <person name="Martin F."/>
            <person name="Silar P."/>
            <person name="Natvig D."/>
            <person name="Lalanne C."/>
            <person name="Gautier V."/>
            <person name="Ament-Velasquez S.L."/>
            <person name="Kruys A."/>
            <person name="Hutchinson M.I."/>
            <person name="Powell A.J."/>
            <person name="Barry K."/>
            <person name="Miller A.N."/>
            <person name="Grigoriev I.V."/>
            <person name="Debuchy R."/>
            <person name="Gladieux P."/>
            <person name="Thoren M.H."/>
            <person name="Johannesson H."/>
        </authorList>
    </citation>
    <scope>NUCLEOTIDE SEQUENCE</scope>
    <source>
        <strain evidence="3">CBS 532.94</strain>
    </source>
</reference>
<gene>
    <name evidence="3" type="ORF">C8A03DRAFT_39442</name>
</gene>